<evidence type="ECO:0000313" key="3">
    <source>
        <dbReference type="Proteomes" id="UP001151760"/>
    </source>
</evidence>
<feature type="region of interest" description="Disordered" evidence="1">
    <location>
        <begin position="572"/>
        <end position="663"/>
    </location>
</feature>
<accession>A0ABQ5IM99</accession>
<name>A0ABQ5IM99_9ASTR</name>
<dbReference type="Proteomes" id="UP001151760">
    <property type="component" value="Unassembled WGS sequence"/>
</dbReference>
<organism evidence="2 3">
    <name type="scientific">Tanacetum coccineum</name>
    <dbReference type="NCBI Taxonomy" id="301880"/>
    <lineage>
        <taxon>Eukaryota</taxon>
        <taxon>Viridiplantae</taxon>
        <taxon>Streptophyta</taxon>
        <taxon>Embryophyta</taxon>
        <taxon>Tracheophyta</taxon>
        <taxon>Spermatophyta</taxon>
        <taxon>Magnoliopsida</taxon>
        <taxon>eudicotyledons</taxon>
        <taxon>Gunneridae</taxon>
        <taxon>Pentapetalae</taxon>
        <taxon>asterids</taxon>
        <taxon>campanulids</taxon>
        <taxon>Asterales</taxon>
        <taxon>Asteraceae</taxon>
        <taxon>Asteroideae</taxon>
        <taxon>Anthemideae</taxon>
        <taxon>Anthemidinae</taxon>
        <taxon>Tanacetum</taxon>
    </lineage>
</organism>
<comment type="caution">
    <text evidence="2">The sequence shown here is derived from an EMBL/GenBank/DDBJ whole genome shotgun (WGS) entry which is preliminary data.</text>
</comment>
<reference evidence="2" key="2">
    <citation type="submission" date="2022-01" db="EMBL/GenBank/DDBJ databases">
        <authorList>
            <person name="Yamashiro T."/>
            <person name="Shiraishi A."/>
            <person name="Satake H."/>
            <person name="Nakayama K."/>
        </authorList>
    </citation>
    <scope>NUCLEOTIDE SEQUENCE</scope>
</reference>
<feature type="compositionally biased region" description="Acidic residues" evidence="1">
    <location>
        <begin position="278"/>
        <end position="295"/>
    </location>
</feature>
<feature type="region of interest" description="Disordered" evidence="1">
    <location>
        <begin position="263"/>
        <end position="342"/>
    </location>
</feature>
<reference evidence="2" key="1">
    <citation type="journal article" date="2022" name="Int. J. Mol. Sci.">
        <title>Draft Genome of Tanacetum Coccineum: Genomic Comparison of Closely Related Tanacetum-Family Plants.</title>
        <authorList>
            <person name="Yamashiro T."/>
            <person name="Shiraishi A."/>
            <person name="Nakayama K."/>
            <person name="Satake H."/>
        </authorList>
    </citation>
    <scope>NUCLEOTIDE SEQUENCE</scope>
</reference>
<dbReference type="EMBL" id="BQNB010020879">
    <property type="protein sequence ID" value="GJU00588.1"/>
    <property type="molecule type" value="Genomic_DNA"/>
</dbReference>
<feature type="compositionally biased region" description="Low complexity" evidence="1">
    <location>
        <begin position="611"/>
        <end position="620"/>
    </location>
</feature>
<feature type="compositionally biased region" description="Acidic residues" evidence="1">
    <location>
        <begin position="307"/>
        <end position="318"/>
    </location>
</feature>
<sequence length="948" mass="109048">MSSITTQQTKLDLELVPKENRLDIGKCNGRIPCGLTPREPTFQVVLDAIALTPCYPTFLITADVPEVYMHQFWNSVYKHDTFYRFKIDKKKRFKLTLEVFRDIFQICPRVPGRDFDPLPSKEDTVSFLRELGHTGEINSLNDVVVDQMHQPWRTFAALINRGLSGKTSGLDKLRLSRAQILWGMFYQKNVDYVELLWEDFIYQIENRVYKKQENIFISAKESTQIYGAILPECLTSPTMKESKAYKTYLGYATSVVPPKIARKFNNASPSKKDGDLVPIDEEHQEEEFEDDDQEKEEFVHTPSPTDDKDDDNLESESDDVNKSNEESDDVNKRDEESDDVIKGDKEIVQETTQEQVVKDAHVIISTVTKKTEVHITSSSCSSDLASKFLIFLDIPHTDAEIVSPLDVHVCDTPITALEKEVAKLKKDPLHTQVTTLVDEHLDTRLGETREEFMNFLSESLTARIKEQVKDQLPQILPKEVSNFAPPVIEALIKESRDEVTLAKVSSQPHSTYEAASTLTKFELKKILIDKMEKSESYLAAPEHRDCYDSLKKSYDLDKDFFFSYDVYSLKRSRKDKDKDEDPSAGSDRGLKKRKLSKDAEPTTGPKKKDSMSGSSKGTKSQLKSSRKSVQSEEPVFEVADLDMPQDQERNLDDNEDETRNKTASRQCYKALSENLDWENPKGSDYPFDLSKPLPLITRGKHQRVPFEYFLNNDIKYLQRGVSTMTYTTSTTKTKVAQYDLLGIEDKVPNIRSPVKVAYDKYALWGYLTLERTTHYQEYRHIVLAEEKMEYIGKENSSFHDQGHQQAVKGKEDDEEFGEICWRFNTLVGNPVKGILLTMNLPDHSRSRANIEGICKDGDERRSLKLQESQEICIHYKLFQINQIEKGIAVSLRNHKVIKMQSLPRWRNDRITWVMITKFQDHILQSRQDKETSSHLKSMITTSITQVNI</sequence>
<evidence type="ECO:0000313" key="2">
    <source>
        <dbReference type="EMBL" id="GJU00588.1"/>
    </source>
</evidence>
<feature type="compositionally biased region" description="Basic and acidic residues" evidence="1">
    <location>
        <begin position="646"/>
        <end position="660"/>
    </location>
</feature>
<protein>
    <submittedName>
        <fullName evidence="2">Uncharacterized protein</fullName>
    </submittedName>
</protein>
<feature type="compositionally biased region" description="Basic and acidic residues" evidence="1">
    <location>
        <begin position="596"/>
        <end position="610"/>
    </location>
</feature>
<evidence type="ECO:0000256" key="1">
    <source>
        <dbReference type="SAM" id="MobiDB-lite"/>
    </source>
</evidence>
<feature type="compositionally biased region" description="Basic and acidic residues" evidence="1">
    <location>
        <begin position="319"/>
        <end position="342"/>
    </location>
</feature>
<gene>
    <name evidence="2" type="ORF">Tco_1110926</name>
</gene>
<keyword evidence="3" id="KW-1185">Reference proteome</keyword>
<proteinExistence type="predicted"/>